<dbReference type="GO" id="GO:0016020">
    <property type="term" value="C:membrane"/>
    <property type="evidence" value="ECO:0007669"/>
    <property type="project" value="UniProtKB-SubCell"/>
</dbReference>
<feature type="transmembrane region" description="Helical" evidence="6">
    <location>
        <begin position="72"/>
        <end position="93"/>
    </location>
</feature>
<evidence type="ECO:0000256" key="6">
    <source>
        <dbReference type="SAM" id="Phobius"/>
    </source>
</evidence>
<evidence type="ECO:0000256" key="2">
    <source>
        <dbReference type="ARBA" id="ARBA00022692"/>
    </source>
</evidence>
<feature type="transmembrane region" description="Helical" evidence="6">
    <location>
        <begin position="31"/>
        <end position="51"/>
    </location>
</feature>
<feature type="transmembrane region" description="Helical" evidence="6">
    <location>
        <begin position="231"/>
        <end position="254"/>
    </location>
</feature>
<evidence type="ECO:0000313" key="8">
    <source>
        <dbReference type="EMBL" id="TRX90948.1"/>
    </source>
</evidence>
<dbReference type="STRING" id="2512241.A0A553HSM0"/>
<dbReference type="InterPro" id="IPR049326">
    <property type="entry name" value="Rhodopsin_dom_fungi"/>
</dbReference>
<gene>
    <name evidence="8" type="ORF">FHL15_008153</name>
</gene>
<sequence length="386" mass="42135">MARKLTTEDSVLVVARRGVFLSITDSVPASVLSNFLVCIIFSAISLFFVVLRVAARIHGRVKLRFNDYAVMWALFWSLFLAIDSIVIATYGGVGHHFSEIVTLAPEILQPMLKTVWIGQISWALANTGVKLSIIDFYVTLFGTNHKFRKISYSLMGAVGIYCLLVIFIAFLLCRPLAFAWDTTIPGGHCGNRKSAFLASGIVNLILDISVIVLPLPMLWGLHMPIHRKISLTLLFSVGAGIINGLDVADFFYQVGILSTTTSLEPLLGICVACLPICRPLLIAFGVRIRVASSSALGILRVTSNQHEDSQNSECNTGHAIGRSVHSASGRKFKRLHDTLYTLTEINISTQHEGIESSTLFKSAGEGGNKDGIVVTDTWSVTSEPRP</sequence>
<proteinExistence type="inferred from homology"/>
<evidence type="ECO:0000313" key="9">
    <source>
        <dbReference type="Proteomes" id="UP000319160"/>
    </source>
</evidence>
<dbReference type="Pfam" id="PF20684">
    <property type="entry name" value="Fung_rhodopsin"/>
    <property type="match status" value="1"/>
</dbReference>
<feature type="transmembrane region" description="Helical" evidence="6">
    <location>
        <begin position="152"/>
        <end position="177"/>
    </location>
</feature>
<evidence type="ECO:0000256" key="3">
    <source>
        <dbReference type="ARBA" id="ARBA00022989"/>
    </source>
</evidence>
<evidence type="ECO:0000256" key="1">
    <source>
        <dbReference type="ARBA" id="ARBA00004141"/>
    </source>
</evidence>
<dbReference type="Proteomes" id="UP000319160">
    <property type="component" value="Unassembled WGS sequence"/>
</dbReference>
<dbReference type="AlphaFoldDB" id="A0A553HSM0"/>
<feature type="transmembrane region" description="Helical" evidence="6">
    <location>
        <begin position="120"/>
        <end position="140"/>
    </location>
</feature>
<evidence type="ECO:0000259" key="7">
    <source>
        <dbReference type="Pfam" id="PF20684"/>
    </source>
</evidence>
<comment type="caution">
    <text evidence="8">The sequence shown here is derived from an EMBL/GenBank/DDBJ whole genome shotgun (WGS) entry which is preliminary data.</text>
</comment>
<dbReference type="EMBL" id="VFLP01000050">
    <property type="protein sequence ID" value="TRX90948.1"/>
    <property type="molecule type" value="Genomic_DNA"/>
</dbReference>
<dbReference type="PANTHER" id="PTHR33048:SF57">
    <property type="entry name" value="INTEGRAL MEMBRANE PROTEIN-RELATED"/>
    <property type="match status" value="1"/>
</dbReference>
<keyword evidence="4 6" id="KW-0472">Membrane</keyword>
<protein>
    <recommendedName>
        <fullName evidence="7">Rhodopsin domain-containing protein</fullName>
    </recommendedName>
</protein>
<feature type="transmembrane region" description="Helical" evidence="6">
    <location>
        <begin position="266"/>
        <end position="286"/>
    </location>
</feature>
<evidence type="ECO:0000256" key="4">
    <source>
        <dbReference type="ARBA" id="ARBA00023136"/>
    </source>
</evidence>
<reference evidence="9" key="1">
    <citation type="submission" date="2019-06" db="EMBL/GenBank/DDBJ databases">
        <title>Draft genome sequence of the griseofulvin-producing fungus Xylaria cubensis strain G536.</title>
        <authorList>
            <person name="Mead M.E."/>
            <person name="Raja H.A."/>
            <person name="Steenwyk J.L."/>
            <person name="Knowles S.L."/>
            <person name="Oberlies N.H."/>
            <person name="Rokas A."/>
        </authorList>
    </citation>
    <scope>NUCLEOTIDE SEQUENCE [LARGE SCALE GENOMIC DNA]</scope>
    <source>
        <strain evidence="9">G536</strain>
    </source>
</reference>
<comment type="similarity">
    <text evidence="5">Belongs to the SAT4 family.</text>
</comment>
<feature type="domain" description="Rhodopsin" evidence="7">
    <location>
        <begin position="51"/>
        <end position="281"/>
    </location>
</feature>
<dbReference type="InterPro" id="IPR052337">
    <property type="entry name" value="SAT4-like"/>
</dbReference>
<keyword evidence="3 6" id="KW-1133">Transmembrane helix</keyword>
<comment type="subcellular location">
    <subcellularLocation>
        <location evidence="1">Membrane</location>
        <topology evidence="1">Multi-pass membrane protein</topology>
    </subcellularLocation>
</comment>
<dbReference type="PANTHER" id="PTHR33048">
    <property type="entry name" value="PTH11-LIKE INTEGRAL MEMBRANE PROTEIN (AFU_ORTHOLOGUE AFUA_5G11245)"/>
    <property type="match status" value="1"/>
</dbReference>
<accession>A0A553HSM0</accession>
<organism evidence="8 9">
    <name type="scientific">Xylaria flabelliformis</name>
    <dbReference type="NCBI Taxonomy" id="2512241"/>
    <lineage>
        <taxon>Eukaryota</taxon>
        <taxon>Fungi</taxon>
        <taxon>Dikarya</taxon>
        <taxon>Ascomycota</taxon>
        <taxon>Pezizomycotina</taxon>
        <taxon>Sordariomycetes</taxon>
        <taxon>Xylariomycetidae</taxon>
        <taxon>Xylariales</taxon>
        <taxon>Xylariaceae</taxon>
        <taxon>Xylaria</taxon>
    </lineage>
</organism>
<feature type="transmembrane region" description="Helical" evidence="6">
    <location>
        <begin position="197"/>
        <end position="219"/>
    </location>
</feature>
<evidence type="ECO:0000256" key="5">
    <source>
        <dbReference type="ARBA" id="ARBA00038359"/>
    </source>
</evidence>
<keyword evidence="9" id="KW-1185">Reference proteome</keyword>
<dbReference type="OrthoDB" id="3934549at2759"/>
<keyword evidence="2 6" id="KW-0812">Transmembrane</keyword>
<name>A0A553HSM0_9PEZI</name>